<dbReference type="GO" id="GO:0039694">
    <property type="term" value="P:viral RNA genome replication"/>
    <property type="evidence" value="ECO:0007669"/>
    <property type="project" value="InterPro"/>
</dbReference>
<dbReference type="GO" id="GO:0046872">
    <property type="term" value="F:metal ion binding"/>
    <property type="evidence" value="ECO:0007669"/>
    <property type="project" value="UniProtKB-KW"/>
</dbReference>
<dbReference type="PROSITE" id="PS50522">
    <property type="entry name" value="RDRP_PHAGE"/>
    <property type="match status" value="1"/>
</dbReference>
<evidence type="ECO:0000313" key="11">
    <source>
        <dbReference type="EMBL" id="DAD52664.1"/>
    </source>
</evidence>
<keyword evidence="2 11" id="KW-0696">RNA-directed RNA polymerase</keyword>
<dbReference type="Pfam" id="PF03431">
    <property type="entry name" value="RNA_replicase_B"/>
    <property type="match status" value="1"/>
</dbReference>
<dbReference type="EC" id="2.7.7.48" evidence="1"/>
<gene>
    <name evidence="11" type="primary">SRR7976299_6_4</name>
</gene>
<feature type="binding site" evidence="9">
    <location>
        <position position="298"/>
    </location>
    <ligand>
        <name>Mg(2+)</name>
        <dbReference type="ChEBI" id="CHEBI:18420"/>
        <label>2</label>
    </ligand>
</feature>
<sequence length="596" mass="67300">MDKNAQRAYRSAARRFRGSYTSKCLYQVYSGLPGKLAAQARGYLMRGDWEALTGLSVNPRDYSNAEAFARDYLVAEIASKVPPSVTGSTSEFLQATAMDKFMASELTCQAVNIGLPWVDSTAFRLKHGHGLREVFCLARDKIRSLLGKFDIDEWQHAFGFGPGASTRLNRSKSDLYYKFGLKPDTTHLNFAPSCLAVGYTDFLPVNLWARQLTEGTLTGSPYDVFNYVVGSKITTVPKNSKTDRVIAIEPCMNMYVQKGIGAMIRKRLLRVGVNLDDQKINQSLARDGSIDGSLATVDLKAASDCVSRRLVECLLPEDWYCMMNTVRSHRGVLPSGEIISFQKFSSMGNGFTFELESLIFWALAKSVAEYLKLKDRRLGIYGDDIIFPTQGVQMLMEALKVAGFEPNTKKTFFDGPFRESCGKHYFQGVDVTPFYVKKDIVHLQPLFVFVNNLRRFSSRISPEITAPDLFEIWKCCFLMIPRQLRRLRGPDGYGDGFIIGNFDEVRPQRANTAHHRYAGWEGWLVYSIDLLSLKPIRKSGRVSGSALLLKSFYRLDRQMLEEGDCSDGLAIRLERPDYKLREKVVVKWPWLGSPLV</sequence>
<evidence type="ECO:0000256" key="7">
    <source>
        <dbReference type="ARBA" id="ARBA00030248"/>
    </source>
</evidence>
<keyword evidence="5" id="KW-0547">Nucleotide-binding</keyword>
<organism evidence="11 12">
    <name type="scientific">ssRNA phage SRR7976299_6</name>
    <dbReference type="NCBI Taxonomy" id="2786646"/>
    <lineage>
        <taxon>Viruses</taxon>
        <taxon>Riboviria</taxon>
        <taxon>Orthornavirae</taxon>
        <taxon>Lenarviricota</taxon>
        <taxon>Leviviricetes</taxon>
        <taxon>Norzivirales</taxon>
        <taxon>Fiersviridae</taxon>
        <taxon>Owenocuvirus</taxon>
        <taxon>Owenocuvirus pelohabitans</taxon>
    </lineage>
</organism>
<feature type="binding site" evidence="9">
    <location>
        <position position="383"/>
    </location>
    <ligand>
        <name>Mg(2+)</name>
        <dbReference type="ChEBI" id="CHEBI:18420"/>
        <label>2</label>
    </ligand>
</feature>
<dbReference type="Proteomes" id="UP000681016">
    <property type="component" value="Segment"/>
</dbReference>
<reference evidence="11" key="1">
    <citation type="submission" date="2020-09" db="EMBL/GenBank/DDBJ databases">
        <title>Leviviricetes taxonomy.</title>
        <authorList>
            <person name="Stockdale S.R."/>
            <person name="Callanan J."/>
            <person name="Adriaenssens E.M."/>
            <person name="Kuhn J.H."/>
            <person name="Rumnieks J."/>
            <person name="Shkoporov A."/>
            <person name="Draper L.A."/>
            <person name="Ross P."/>
            <person name="Hill C."/>
        </authorList>
    </citation>
    <scope>NUCLEOTIDE SEQUENCE</scope>
</reference>
<name>A0A8S5L4P2_9VIRU</name>
<comment type="catalytic activity">
    <reaction evidence="8">
        <text>RNA(n) + a ribonucleoside 5'-triphosphate = RNA(n+1) + diphosphate</text>
        <dbReference type="Rhea" id="RHEA:21248"/>
        <dbReference type="Rhea" id="RHEA-COMP:14527"/>
        <dbReference type="Rhea" id="RHEA-COMP:17342"/>
        <dbReference type="ChEBI" id="CHEBI:33019"/>
        <dbReference type="ChEBI" id="CHEBI:61557"/>
        <dbReference type="ChEBI" id="CHEBI:140395"/>
        <dbReference type="EC" id="2.7.7.48"/>
    </reaction>
</comment>
<dbReference type="GeneID" id="80398748"/>
<keyword evidence="6" id="KW-0693">Viral RNA replication</keyword>
<dbReference type="GO" id="GO:0003968">
    <property type="term" value="F:RNA-directed RNA polymerase activity"/>
    <property type="evidence" value="ECO:0007669"/>
    <property type="project" value="UniProtKB-KW"/>
</dbReference>
<accession>A0A8S5L4P2</accession>
<dbReference type="InterPro" id="IPR043502">
    <property type="entry name" value="DNA/RNA_pol_sf"/>
</dbReference>
<evidence type="ECO:0000256" key="3">
    <source>
        <dbReference type="ARBA" id="ARBA00022679"/>
    </source>
</evidence>
<feature type="domain" description="RdRp catalytic" evidence="10">
    <location>
        <begin position="283"/>
        <end position="415"/>
    </location>
</feature>
<proteinExistence type="predicted"/>
<dbReference type="SUPFAM" id="SSF56672">
    <property type="entry name" value="DNA/RNA polymerases"/>
    <property type="match status" value="1"/>
</dbReference>
<keyword evidence="9" id="KW-0479">Metal-binding</keyword>
<dbReference type="RefSeq" id="YP_010769666.1">
    <property type="nucleotide sequence ID" value="NC_074041.1"/>
</dbReference>
<evidence type="ECO:0000256" key="1">
    <source>
        <dbReference type="ARBA" id="ARBA00012494"/>
    </source>
</evidence>
<keyword evidence="3" id="KW-0808">Transferase</keyword>
<dbReference type="InterPro" id="IPR005093">
    <property type="entry name" value="RNArep_beta"/>
</dbReference>
<dbReference type="GO" id="GO:0000166">
    <property type="term" value="F:nucleotide binding"/>
    <property type="evidence" value="ECO:0007669"/>
    <property type="project" value="UniProtKB-KW"/>
</dbReference>
<dbReference type="InterPro" id="IPR007096">
    <property type="entry name" value="RNA-dir_Rpol_cat_phage"/>
</dbReference>
<comment type="cofactor">
    <cofactor evidence="9">
        <name>Mg(2+)</name>
        <dbReference type="ChEBI" id="CHEBI:18420"/>
    </cofactor>
    <text evidence="9">Binds 2 Mg(2+) per subunit.</text>
</comment>
<keyword evidence="4" id="KW-0548">Nucleotidyltransferase</keyword>
<protein>
    <recommendedName>
        <fullName evidence="1">RNA-directed RNA polymerase</fullName>
        <ecNumber evidence="1">2.7.7.48</ecNumber>
    </recommendedName>
    <alternativeName>
        <fullName evidence="7">RNA replicase beta chain</fullName>
    </alternativeName>
</protein>
<evidence type="ECO:0000313" key="12">
    <source>
        <dbReference type="Proteomes" id="UP000681016"/>
    </source>
</evidence>
<keyword evidence="9" id="KW-0460">Magnesium</keyword>
<evidence type="ECO:0000256" key="4">
    <source>
        <dbReference type="ARBA" id="ARBA00022695"/>
    </source>
</evidence>
<evidence type="ECO:0000256" key="6">
    <source>
        <dbReference type="ARBA" id="ARBA00022953"/>
    </source>
</evidence>
<dbReference type="EMBL" id="BK014170">
    <property type="protein sequence ID" value="DAD52664.1"/>
    <property type="molecule type" value="Genomic_RNA"/>
</dbReference>
<evidence type="ECO:0000256" key="8">
    <source>
        <dbReference type="ARBA" id="ARBA00048744"/>
    </source>
</evidence>
<keyword evidence="12" id="KW-1185">Reference proteome</keyword>
<dbReference type="KEGG" id="vg:80398748"/>
<evidence type="ECO:0000259" key="10">
    <source>
        <dbReference type="PROSITE" id="PS50522"/>
    </source>
</evidence>
<evidence type="ECO:0000256" key="2">
    <source>
        <dbReference type="ARBA" id="ARBA00022484"/>
    </source>
</evidence>
<evidence type="ECO:0000256" key="9">
    <source>
        <dbReference type="PIRSR" id="PIRSR605093-1"/>
    </source>
</evidence>
<evidence type="ECO:0000256" key="5">
    <source>
        <dbReference type="ARBA" id="ARBA00022741"/>
    </source>
</evidence>
<feature type="binding site" evidence="9">
    <location>
        <position position="384"/>
    </location>
    <ligand>
        <name>Mg(2+)</name>
        <dbReference type="ChEBI" id="CHEBI:18420"/>
        <label>2</label>
    </ligand>
</feature>